<accession>C9LT83</accession>
<dbReference type="EMBL" id="CP002637">
    <property type="protein sequence ID" value="AEC00485.1"/>
    <property type="molecule type" value="Genomic_DNA"/>
</dbReference>
<proteinExistence type="predicted"/>
<reference evidence="3 4" key="1">
    <citation type="submission" date="2009-09" db="EMBL/GenBank/DDBJ databases">
        <authorList>
            <person name="Weinstock G."/>
            <person name="Sodergren E."/>
            <person name="Clifton S."/>
            <person name="Fulton L."/>
            <person name="Fulton B."/>
            <person name="Courtney L."/>
            <person name="Fronick C."/>
            <person name="Harrison M."/>
            <person name="Strong C."/>
            <person name="Farmer C."/>
            <person name="Delahaunty K."/>
            <person name="Markovic C."/>
            <person name="Hall O."/>
            <person name="Minx P."/>
            <person name="Tomlinson C."/>
            <person name="Mitreva M."/>
            <person name="Nelson J."/>
            <person name="Hou S."/>
            <person name="Wollam A."/>
            <person name="Pepin K.H."/>
            <person name="Johnson M."/>
            <person name="Bhonagiri V."/>
            <person name="Nash W.E."/>
            <person name="Warren W."/>
            <person name="Chinwalla A."/>
            <person name="Mardis E.R."/>
            <person name="Wilson R.K."/>
        </authorList>
    </citation>
    <scope>NUCLEOTIDE SEQUENCE [LARGE SCALE GENOMIC DNA]</scope>
    <source>
        <strain evidence="3">ATCC 35185</strain>
        <strain evidence="4">ATCC 35185 / DSM 20758 / VPI D19B-28</strain>
    </source>
</reference>
<feature type="transmembrane region" description="Helical" evidence="1">
    <location>
        <begin position="7"/>
        <end position="24"/>
    </location>
</feature>
<feature type="transmembrane region" description="Helical" evidence="1">
    <location>
        <begin position="30"/>
        <end position="47"/>
    </location>
</feature>
<gene>
    <name evidence="2" type="ordered locus">Selsp_1528</name>
    <name evidence="3" type="ORF">SELSPUOL_00663</name>
</gene>
<keyword evidence="1" id="KW-0812">Transmembrane</keyword>
<dbReference type="STRING" id="546271.Selsp_1528"/>
<dbReference type="HOGENOM" id="CLU_2599615_0_0_9"/>
<dbReference type="AlphaFoldDB" id="C9LT83"/>
<dbReference type="RefSeq" id="WP_006191636.1">
    <property type="nucleotide sequence ID" value="NC_015437.1"/>
</dbReference>
<dbReference type="KEGG" id="ssg:Selsp_1528"/>
<keyword evidence="1" id="KW-0472">Membrane</keyword>
<evidence type="ECO:0000313" key="4">
    <source>
        <dbReference type="Proteomes" id="UP000003505"/>
    </source>
</evidence>
<evidence type="ECO:0000313" key="2">
    <source>
        <dbReference type="EMBL" id="AEC00485.1"/>
    </source>
</evidence>
<evidence type="ECO:0000313" key="5">
    <source>
        <dbReference type="Proteomes" id="UP000011124"/>
    </source>
</evidence>
<organism evidence="3 4">
    <name type="scientific">Selenomonas sputigena (strain ATCC 35185 / DSM 20758 / CCUG 44933 / VPI D19B-28)</name>
    <dbReference type="NCBI Taxonomy" id="546271"/>
    <lineage>
        <taxon>Bacteria</taxon>
        <taxon>Bacillati</taxon>
        <taxon>Bacillota</taxon>
        <taxon>Negativicutes</taxon>
        <taxon>Selenomonadales</taxon>
        <taxon>Selenomonadaceae</taxon>
        <taxon>Selenomonas</taxon>
    </lineage>
</organism>
<evidence type="ECO:0000313" key="3">
    <source>
        <dbReference type="EMBL" id="EEX77929.1"/>
    </source>
</evidence>
<dbReference type="eggNOG" id="ENOG502ZSU7">
    <property type="taxonomic scope" value="Bacteria"/>
</dbReference>
<dbReference type="Proteomes" id="UP000003505">
    <property type="component" value="Unassembled WGS sequence"/>
</dbReference>
<protein>
    <submittedName>
        <fullName evidence="3">Uncharacterized protein</fullName>
    </submittedName>
</protein>
<reference evidence="2 5" key="2">
    <citation type="submission" date="2011-04" db="EMBL/GenBank/DDBJ databases">
        <title>The complete genome of Selenomonas sputigena DSM 20758.</title>
        <authorList>
            <consortium name="US DOE Joint Genome Institute (JGI-PGF)"/>
            <person name="Lucas S."/>
            <person name="Copeland A."/>
            <person name="Lapidus A."/>
            <person name="Bruce D."/>
            <person name="Goodwin L."/>
            <person name="Pitluck S."/>
            <person name="Peters L."/>
            <person name="Kyrpides N."/>
            <person name="Mavromatis K."/>
            <person name="Ivanova N."/>
            <person name="Ovchinnikova G."/>
            <person name="Teshima H."/>
            <person name="Detter J.C."/>
            <person name="Tapia R."/>
            <person name="Han C."/>
            <person name="Land M."/>
            <person name="Hauser L."/>
            <person name="Markowitz V."/>
            <person name="Cheng J.-F."/>
            <person name="Hugenholtz P."/>
            <person name="Woyke T."/>
            <person name="Wu D."/>
            <person name="Gronow S."/>
            <person name="Wellnitz S."/>
            <person name="Schneider S."/>
            <person name="Klenk H.-P."/>
            <person name="Eisen J.A."/>
        </authorList>
    </citation>
    <scope>NUCLEOTIDE SEQUENCE [LARGE SCALE GENOMIC DNA]</scope>
    <source>
        <strain evidence="2">ATCC 35185</strain>
        <strain evidence="5">ATCC 35185 / DSM 20758 / VPI D19B-28</strain>
    </source>
</reference>
<name>C9LT83_SELS3</name>
<dbReference type="EMBL" id="ACKP02000012">
    <property type="protein sequence ID" value="EEX77929.1"/>
    <property type="molecule type" value="Genomic_DNA"/>
</dbReference>
<dbReference type="Proteomes" id="UP000011124">
    <property type="component" value="Chromosome"/>
</dbReference>
<keyword evidence="1" id="KW-1133">Transmembrane helix</keyword>
<keyword evidence="5" id="KW-1185">Reference proteome</keyword>
<evidence type="ECO:0000256" key="1">
    <source>
        <dbReference type="SAM" id="Phobius"/>
    </source>
</evidence>
<sequence length="80" mass="8613">MSKKSPILGAILGFFVLGIFYSTGFNKQGIIAFVGLIVVSWLLSMFVSPEVSVIVNLVSAFLGYKWVNDHNASIEGGGEM</sequence>
<dbReference type="OrthoDB" id="1666975at2"/>